<proteinExistence type="predicted"/>
<dbReference type="RefSeq" id="WP_209405211.1">
    <property type="nucleotide sequence ID" value="NZ_JAGIYQ010000005.1"/>
</dbReference>
<feature type="compositionally biased region" description="Gly residues" evidence="1">
    <location>
        <begin position="32"/>
        <end position="53"/>
    </location>
</feature>
<feature type="region of interest" description="Disordered" evidence="1">
    <location>
        <begin position="1"/>
        <end position="68"/>
    </location>
</feature>
<dbReference type="EMBL" id="JAGIYQ010000005">
    <property type="protein sequence ID" value="MBP0725551.1"/>
    <property type="molecule type" value="Genomic_DNA"/>
</dbReference>
<accession>A0A940SJK0</accession>
<reference evidence="2" key="1">
    <citation type="submission" date="2021-04" db="EMBL/GenBank/DDBJ databases">
        <title>Genome seq and assembly of Bacillus sp.</title>
        <authorList>
            <person name="Chhetri G."/>
        </authorList>
    </citation>
    <scope>NUCLEOTIDE SEQUENCE</scope>
    <source>
        <strain evidence="2">RG28</strain>
    </source>
</reference>
<protein>
    <submittedName>
        <fullName evidence="2">Uncharacterized protein</fullName>
    </submittedName>
</protein>
<evidence type="ECO:0000256" key="1">
    <source>
        <dbReference type="SAM" id="MobiDB-lite"/>
    </source>
</evidence>
<sequence>MKLHKDSIGSVGTKQLISDPGGGVGNPNYDPGTGGHISDPGGGGFRQDPGGIGHYHLNPGGWVGSIIQ</sequence>
<dbReference type="Proteomes" id="UP000682134">
    <property type="component" value="Unassembled WGS sequence"/>
</dbReference>
<evidence type="ECO:0000313" key="2">
    <source>
        <dbReference type="EMBL" id="MBP0725551.1"/>
    </source>
</evidence>
<organism evidence="2 3">
    <name type="scientific">Gottfriedia endophytica</name>
    <dbReference type="NCBI Taxonomy" id="2820819"/>
    <lineage>
        <taxon>Bacteria</taxon>
        <taxon>Bacillati</taxon>
        <taxon>Bacillota</taxon>
        <taxon>Bacilli</taxon>
        <taxon>Bacillales</taxon>
        <taxon>Bacillaceae</taxon>
        <taxon>Gottfriedia</taxon>
    </lineage>
</organism>
<gene>
    <name evidence="2" type="ORF">J5Y03_10160</name>
</gene>
<comment type="caution">
    <text evidence="2">The sequence shown here is derived from an EMBL/GenBank/DDBJ whole genome shotgun (WGS) entry which is preliminary data.</text>
</comment>
<keyword evidence="3" id="KW-1185">Reference proteome</keyword>
<evidence type="ECO:0000313" key="3">
    <source>
        <dbReference type="Proteomes" id="UP000682134"/>
    </source>
</evidence>
<dbReference type="AlphaFoldDB" id="A0A940SJK0"/>
<name>A0A940SJK0_9BACI</name>